<evidence type="ECO:0000313" key="4">
    <source>
        <dbReference type="Proteomes" id="UP001390339"/>
    </source>
</evidence>
<dbReference type="Pfam" id="PF14420">
    <property type="entry name" value="Clr5"/>
    <property type="match status" value="1"/>
</dbReference>
<sequence length="695" mass="79049">MADLPIVQYTGELARRQTVRIPRAKWEELKPRIIALYDEHTLDNVIEKMTEAGFTANRRQYIYQLEQWGIAKYDVKCGKKPGFDDAFRGKRKHFPAGAENSDDHRELSYPEATVYHKKPKVAEDWVISPDDEVENEQAAADELEQPDSALTETQAARFSDSSQQSTVVSCSPASDSPKTTSREFWEFLRRHSDFADHSNREIAHQISRFATNVRPRSRERVGDRYAEPSDQRCLQEIGGYLWGTERGEGTFDIYALILETSRHSVDKDVDMAMVLSCVRSANNREAYHWVSSFLEESTLASKNHPERWNALILSHLMLARKFSKYGLQTSGKIHARYALWLREKTFSSSKYEPYASCLHSFQDLYFSEVAKACDLQVEASATKSRSLWNSLPWEYSELATDVNFIRSKLLIFSTFIMGNGLELVLPCEVRSLSATLFEFVRRSPFKPLSTRYEDYLYNNCTTSSRLPDIEGACCDLLAHLFIQHSTAASAGVGDFERVDLVEIVSQMDVAQLYMDFVRAHCCRDWRCNFGDMDEQQRDEYYNISPNLIYELVQDLAIGETAVSFKLRLKDHCHWTVLPSSTKPPWTGIRVDRANTAAAVDCPLSDGPNSTSSQQCSVLRNSVDEYHRDPTWGTSCGSSIASYGDMIQARAAMNRRLQQVEEDRLAGGPRTSLPSIAMKLEEELSTSFSGLSIQET</sequence>
<name>A0ABR2IRU5_9PEZI</name>
<dbReference type="EMBL" id="JAPCWZ010000004">
    <property type="protein sequence ID" value="KAK8867569.1"/>
    <property type="molecule type" value="Genomic_DNA"/>
</dbReference>
<reference evidence="3 4" key="1">
    <citation type="journal article" date="2024" name="IMA Fungus">
        <title>Apiospora arundinis, a panoply of carbohydrate-active enzymes and secondary metabolites.</title>
        <authorList>
            <person name="Sorensen T."/>
            <person name="Petersen C."/>
            <person name="Muurmann A.T."/>
            <person name="Christiansen J.V."/>
            <person name="Brundto M.L."/>
            <person name="Overgaard C.K."/>
            <person name="Boysen A.T."/>
            <person name="Wollenberg R.D."/>
            <person name="Larsen T.O."/>
            <person name="Sorensen J.L."/>
            <person name="Nielsen K.L."/>
            <person name="Sondergaard T.E."/>
        </authorList>
    </citation>
    <scope>NUCLEOTIDE SEQUENCE [LARGE SCALE GENOMIC DNA]</scope>
    <source>
        <strain evidence="3 4">AAU 773</strain>
    </source>
</reference>
<accession>A0ABR2IRU5</accession>
<evidence type="ECO:0000259" key="2">
    <source>
        <dbReference type="Pfam" id="PF14420"/>
    </source>
</evidence>
<feature type="region of interest" description="Disordered" evidence="1">
    <location>
        <begin position="153"/>
        <end position="179"/>
    </location>
</feature>
<keyword evidence="4" id="KW-1185">Reference proteome</keyword>
<protein>
    <recommendedName>
        <fullName evidence="2">Clr5 domain-containing protein</fullName>
    </recommendedName>
</protein>
<feature type="domain" description="Clr5" evidence="2">
    <location>
        <begin position="23"/>
        <end position="72"/>
    </location>
</feature>
<comment type="caution">
    <text evidence="3">The sequence shown here is derived from an EMBL/GenBank/DDBJ whole genome shotgun (WGS) entry which is preliminary data.</text>
</comment>
<dbReference type="Proteomes" id="UP001390339">
    <property type="component" value="Unassembled WGS sequence"/>
</dbReference>
<gene>
    <name evidence="3" type="ORF">PGQ11_006147</name>
</gene>
<proteinExistence type="predicted"/>
<dbReference type="InterPro" id="IPR025676">
    <property type="entry name" value="Clr5_dom"/>
</dbReference>
<organism evidence="3 4">
    <name type="scientific">Apiospora arundinis</name>
    <dbReference type="NCBI Taxonomy" id="335852"/>
    <lineage>
        <taxon>Eukaryota</taxon>
        <taxon>Fungi</taxon>
        <taxon>Dikarya</taxon>
        <taxon>Ascomycota</taxon>
        <taxon>Pezizomycotina</taxon>
        <taxon>Sordariomycetes</taxon>
        <taxon>Xylariomycetidae</taxon>
        <taxon>Amphisphaeriales</taxon>
        <taxon>Apiosporaceae</taxon>
        <taxon>Apiospora</taxon>
    </lineage>
</organism>
<evidence type="ECO:0000256" key="1">
    <source>
        <dbReference type="SAM" id="MobiDB-lite"/>
    </source>
</evidence>
<evidence type="ECO:0000313" key="3">
    <source>
        <dbReference type="EMBL" id="KAK8867569.1"/>
    </source>
</evidence>